<comment type="caution">
    <text evidence="1">The sequence shown here is derived from an EMBL/GenBank/DDBJ whole genome shotgun (WGS) entry which is preliminary data.</text>
</comment>
<proteinExistence type="predicted"/>
<dbReference type="AlphaFoldDB" id="A0AAD7EGI2"/>
<keyword evidence="2" id="KW-1185">Reference proteome</keyword>
<dbReference type="Proteomes" id="UP001218218">
    <property type="component" value="Unassembled WGS sequence"/>
</dbReference>
<sequence>TTMLQKPGVHFVYFEYRPTNPMIVGRAVTIAGGWNSKRNATLWAVSVRGVVGMSGQI</sequence>
<reference evidence="1" key="1">
    <citation type="submission" date="2023-03" db="EMBL/GenBank/DDBJ databases">
        <title>Massive genome expansion in bonnet fungi (Mycena s.s.) driven by repeated elements and novel gene families across ecological guilds.</title>
        <authorList>
            <consortium name="Lawrence Berkeley National Laboratory"/>
            <person name="Harder C.B."/>
            <person name="Miyauchi S."/>
            <person name="Viragh M."/>
            <person name="Kuo A."/>
            <person name="Thoen E."/>
            <person name="Andreopoulos B."/>
            <person name="Lu D."/>
            <person name="Skrede I."/>
            <person name="Drula E."/>
            <person name="Henrissat B."/>
            <person name="Morin E."/>
            <person name="Kohler A."/>
            <person name="Barry K."/>
            <person name="LaButti K."/>
            <person name="Morin E."/>
            <person name="Salamov A."/>
            <person name="Lipzen A."/>
            <person name="Mereny Z."/>
            <person name="Hegedus B."/>
            <person name="Baldrian P."/>
            <person name="Stursova M."/>
            <person name="Weitz H."/>
            <person name="Taylor A."/>
            <person name="Grigoriev I.V."/>
            <person name="Nagy L.G."/>
            <person name="Martin F."/>
            <person name="Kauserud H."/>
        </authorList>
    </citation>
    <scope>NUCLEOTIDE SEQUENCE</scope>
    <source>
        <strain evidence="1">CBHHK002</strain>
    </source>
</reference>
<name>A0AAD7EGI2_9AGAR</name>
<accession>A0AAD7EGI2</accession>
<feature type="non-terminal residue" evidence="1">
    <location>
        <position position="57"/>
    </location>
</feature>
<dbReference type="EMBL" id="JARIHO010000054">
    <property type="protein sequence ID" value="KAJ7319297.1"/>
    <property type="molecule type" value="Genomic_DNA"/>
</dbReference>
<gene>
    <name evidence="1" type="ORF">DFH08DRAFT_648440</name>
</gene>
<organism evidence="1 2">
    <name type="scientific">Mycena albidolilacea</name>
    <dbReference type="NCBI Taxonomy" id="1033008"/>
    <lineage>
        <taxon>Eukaryota</taxon>
        <taxon>Fungi</taxon>
        <taxon>Dikarya</taxon>
        <taxon>Basidiomycota</taxon>
        <taxon>Agaricomycotina</taxon>
        <taxon>Agaricomycetes</taxon>
        <taxon>Agaricomycetidae</taxon>
        <taxon>Agaricales</taxon>
        <taxon>Marasmiineae</taxon>
        <taxon>Mycenaceae</taxon>
        <taxon>Mycena</taxon>
    </lineage>
</organism>
<evidence type="ECO:0000313" key="2">
    <source>
        <dbReference type="Proteomes" id="UP001218218"/>
    </source>
</evidence>
<protein>
    <submittedName>
        <fullName evidence="1">Uncharacterized protein</fullName>
    </submittedName>
</protein>
<evidence type="ECO:0000313" key="1">
    <source>
        <dbReference type="EMBL" id="KAJ7319297.1"/>
    </source>
</evidence>
<feature type="non-terminal residue" evidence="1">
    <location>
        <position position="1"/>
    </location>
</feature>